<dbReference type="Gene3D" id="3.30.565.10">
    <property type="entry name" value="Histidine kinase-like ATPase, C-terminal domain"/>
    <property type="match status" value="1"/>
</dbReference>
<dbReference type="HAMAP" id="MF_00637">
    <property type="entry name" value="Anti_sigma_F"/>
    <property type="match status" value="1"/>
</dbReference>
<dbReference type="InterPro" id="IPR036890">
    <property type="entry name" value="HATPase_C_sf"/>
</dbReference>
<evidence type="ECO:0000256" key="6">
    <source>
        <dbReference type="ARBA" id="ARBA00022969"/>
    </source>
</evidence>
<proteinExistence type="inferred from homology"/>
<reference evidence="9 10" key="1">
    <citation type="submission" date="2016-08" db="EMBL/GenBank/DDBJ databases">
        <title>A novel genetic cassette of butanologenic Thermoanaerobacterium thermosaccharolyticum that directly convert cellulose to butanol.</title>
        <authorList>
            <person name="Li T."/>
            <person name="He J."/>
        </authorList>
    </citation>
    <scope>NUCLEOTIDE SEQUENCE [LARGE SCALE GENOMIC DNA]</scope>
    <source>
        <strain evidence="9 10">TG57</strain>
    </source>
</reference>
<comment type="similarity">
    <text evidence="7">Belongs to the anti-sigma-factor family.</text>
</comment>
<dbReference type="NCBIfam" id="TIGR01925">
    <property type="entry name" value="spIIAB"/>
    <property type="match status" value="1"/>
</dbReference>
<dbReference type="AlphaFoldDB" id="A0A223I300"/>
<comment type="catalytic activity">
    <reaction evidence="7">
        <text>L-seryl-[protein] + ATP = O-phospho-L-seryl-[protein] + ADP + H(+)</text>
        <dbReference type="Rhea" id="RHEA:17989"/>
        <dbReference type="Rhea" id="RHEA-COMP:9863"/>
        <dbReference type="Rhea" id="RHEA-COMP:11604"/>
        <dbReference type="ChEBI" id="CHEBI:15378"/>
        <dbReference type="ChEBI" id="CHEBI:29999"/>
        <dbReference type="ChEBI" id="CHEBI:30616"/>
        <dbReference type="ChEBI" id="CHEBI:83421"/>
        <dbReference type="ChEBI" id="CHEBI:456216"/>
        <dbReference type="EC" id="2.7.11.1"/>
    </reaction>
</comment>
<dbReference type="GeneID" id="93864176"/>
<dbReference type="GO" id="GO:0042174">
    <property type="term" value="P:negative regulation of sporulation resulting in formation of a cellular spore"/>
    <property type="evidence" value="ECO:0007669"/>
    <property type="project" value="InterPro"/>
</dbReference>
<gene>
    <name evidence="7" type="primary">spoIIAB</name>
    <name evidence="9" type="ORF">Thert_03384</name>
</gene>
<dbReference type="EC" id="2.7.11.1" evidence="7"/>
<evidence type="ECO:0000256" key="2">
    <source>
        <dbReference type="ARBA" id="ARBA00022679"/>
    </source>
</evidence>
<feature type="domain" description="Histidine kinase/HSP90-like ATPase" evidence="8">
    <location>
        <begin position="37"/>
        <end position="141"/>
    </location>
</feature>
<comment type="catalytic activity">
    <reaction evidence="7">
        <text>L-threonyl-[protein] + ATP = O-phospho-L-threonyl-[protein] + ADP + H(+)</text>
        <dbReference type="Rhea" id="RHEA:46608"/>
        <dbReference type="Rhea" id="RHEA-COMP:11060"/>
        <dbReference type="Rhea" id="RHEA-COMP:11605"/>
        <dbReference type="ChEBI" id="CHEBI:15378"/>
        <dbReference type="ChEBI" id="CHEBI:30013"/>
        <dbReference type="ChEBI" id="CHEBI:30616"/>
        <dbReference type="ChEBI" id="CHEBI:61977"/>
        <dbReference type="ChEBI" id="CHEBI:456216"/>
        <dbReference type="EC" id="2.7.11.1"/>
    </reaction>
</comment>
<evidence type="ECO:0000256" key="4">
    <source>
        <dbReference type="ARBA" id="ARBA00022777"/>
    </source>
</evidence>
<evidence type="ECO:0000313" key="10">
    <source>
        <dbReference type="Proteomes" id="UP000214975"/>
    </source>
</evidence>
<dbReference type="GO" id="GO:0030435">
    <property type="term" value="P:sporulation resulting in formation of a cellular spore"/>
    <property type="evidence" value="ECO:0007669"/>
    <property type="project" value="UniProtKB-KW"/>
</dbReference>
<evidence type="ECO:0000256" key="7">
    <source>
        <dbReference type="HAMAP-Rule" id="MF_00637"/>
    </source>
</evidence>
<dbReference type="RefSeq" id="WP_013297814.1">
    <property type="nucleotide sequence ID" value="NZ_CP016893.1"/>
</dbReference>
<dbReference type="GO" id="GO:0016989">
    <property type="term" value="F:sigma factor antagonist activity"/>
    <property type="evidence" value="ECO:0007669"/>
    <property type="project" value="InterPro"/>
</dbReference>
<protein>
    <recommendedName>
        <fullName evidence="7">Anti-sigma F factor</fullName>
        <ecNumber evidence="7">2.7.11.1</ecNumber>
    </recommendedName>
    <alternativeName>
        <fullName evidence="7">Stage II sporulation protein AB</fullName>
    </alternativeName>
</protein>
<dbReference type="InterPro" id="IPR010194">
    <property type="entry name" value="Anti-sigma_F"/>
</dbReference>
<evidence type="ECO:0000256" key="1">
    <source>
        <dbReference type="ARBA" id="ARBA00022527"/>
    </source>
</evidence>
<sequence>MSYSNKMELKFLSKSQNESFARTVVAAFAAQLDPTIEEIADIKTAVSEAVTNCIIHGYENKIDYIILKAEIEGNKLIVEVIDNGVGIEDIEKAMEPLYTTKPDEDRSGMGFTVMQTFMDELEVESEKGKGTRVKMVKYINTNK</sequence>
<comment type="function">
    <text evidence="7">Binds to sigma F and blocks its ability to form an RNA polymerase holoenzyme (E-sigma F). Phosphorylates SpoIIAA on a serine residue. This phosphorylation may enable SpoIIAA to act as an anti-anti-sigma factor that counteracts SpoIIAB and thus releases sigma F from inhibition.</text>
</comment>
<dbReference type="InterPro" id="IPR050267">
    <property type="entry name" value="Anti-sigma-factor_SerPK"/>
</dbReference>
<keyword evidence="6 7" id="KW-0749">Sporulation</keyword>
<dbReference type="InterPro" id="IPR003594">
    <property type="entry name" value="HATPase_dom"/>
</dbReference>
<dbReference type="Pfam" id="PF13581">
    <property type="entry name" value="HATPase_c_2"/>
    <property type="match status" value="1"/>
</dbReference>
<evidence type="ECO:0000313" key="9">
    <source>
        <dbReference type="EMBL" id="AST59113.1"/>
    </source>
</evidence>
<dbReference type="Proteomes" id="UP000214975">
    <property type="component" value="Chromosome"/>
</dbReference>
<name>A0A223I300_THETR</name>
<evidence type="ECO:0000256" key="5">
    <source>
        <dbReference type="ARBA" id="ARBA00022840"/>
    </source>
</evidence>
<dbReference type="GO" id="GO:0004674">
    <property type="term" value="F:protein serine/threonine kinase activity"/>
    <property type="evidence" value="ECO:0007669"/>
    <property type="project" value="UniProtKB-KW"/>
</dbReference>
<evidence type="ECO:0000256" key="3">
    <source>
        <dbReference type="ARBA" id="ARBA00022741"/>
    </source>
</evidence>
<keyword evidence="3 7" id="KW-0547">Nucleotide-binding</keyword>
<dbReference type="OMA" id="HAYEDKI"/>
<keyword evidence="1 7" id="KW-0723">Serine/threonine-protein kinase</keyword>
<keyword evidence="2 7" id="KW-0808">Transferase</keyword>
<dbReference type="PANTHER" id="PTHR35526:SF3">
    <property type="entry name" value="ANTI-SIGMA-F FACTOR RSBW"/>
    <property type="match status" value="1"/>
</dbReference>
<dbReference type="SUPFAM" id="SSF55874">
    <property type="entry name" value="ATPase domain of HSP90 chaperone/DNA topoisomerase II/histidine kinase"/>
    <property type="match status" value="1"/>
</dbReference>
<dbReference type="SMART" id="SM00387">
    <property type="entry name" value="HATPase_c"/>
    <property type="match status" value="1"/>
</dbReference>
<dbReference type="EMBL" id="CP016893">
    <property type="protein sequence ID" value="AST59113.1"/>
    <property type="molecule type" value="Genomic_DNA"/>
</dbReference>
<organism evidence="9 10">
    <name type="scientific">Thermoanaerobacterium thermosaccharolyticum</name>
    <name type="common">Clostridium thermosaccharolyticum</name>
    <dbReference type="NCBI Taxonomy" id="1517"/>
    <lineage>
        <taxon>Bacteria</taxon>
        <taxon>Bacillati</taxon>
        <taxon>Bacillota</taxon>
        <taxon>Clostridia</taxon>
        <taxon>Thermoanaerobacterales</taxon>
        <taxon>Thermoanaerobacteraceae</taxon>
        <taxon>Thermoanaerobacterium</taxon>
    </lineage>
</organism>
<dbReference type="PANTHER" id="PTHR35526">
    <property type="entry name" value="ANTI-SIGMA-F FACTOR RSBW-RELATED"/>
    <property type="match status" value="1"/>
</dbReference>
<dbReference type="GO" id="GO:0030436">
    <property type="term" value="P:asexual sporulation"/>
    <property type="evidence" value="ECO:0007669"/>
    <property type="project" value="UniProtKB-UniRule"/>
</dbReference>
<accession>A0A223I300</accession>
<keyword evidence="4 7" id="KW-0418">Kinase</keyword>
<keyword evidence="5 7" id="KW-0067">ATP-binding</keyword>
<dbReference type="GO" id="GO:0005524">
    <property type="term" value="F:ATP binding"/>
    <property type="evidence" value="ECO:0007669"/>
    <property type="project" value="UniProtKB-KW"/>
</dbReference>
<evidence type="ECO:0000259" key="8">
    <source>
        <dbReference type="SMART" id="SM00387"/>
    </source>
</evidence>